<keyword evidence="1" id="KW-0812">Transmembrane</keyword>
<keyword evidence="1" id="KW-0472">Membrane</keyword>
<gene>
    <name evidence="2" type="ORF">IAB04_06215</name>
</gene>
<keyword evidence="1" id="KW-1133">Transmembrane helix</keyword>
<evidence type="ECO:0000313" key="3">
    <source>
        <dbReference type="Proteomes" id="UP000824111"/>
    </source>
</evidence>
<dbReference type="EMBL" id="DVND01000161">
    <property type="protein sequence ID" value="HIU48940.1"/>
    <property type="molecule type" value="Genomic_DNA"/>
</dbReference>
<dbReference type="Proteomes" id="UP000824111">
    <property type="component" value="Unassembled WGS sequence"/>
</dbReference>
<evidence type="ECO:0000313" key="2">
    <source>
        <dbReference type="EMBL" id="HIU48940.1"/>
    </source>
</evidence>
<feature type="transmembrane region" description="Helical" evidence="1">
    <location>
        <begin position="12"/>
        <end position="30"/>
    </location>
</feature>
<name>A0A9D1LVM6_9FIRM</name>
<dbReference type="Pfam" id="PF12669">
    <property type="entry name" value="FeoB_associated"/>
    <property type="match status" value="1"/>
</dbReference>
<evidence type="ECO:0000256" key="1">
    <source>
        <dbReference type="SAM" id="Phobius"/>
    </source>
</evidence>
<proteinExistence type="predicted"/>
<dbReference type="AlphaFoldDB" id="A0A9D1LVM6"/>
<organism evidence="2 3">
    <name type="scientific">Candidatus Avimonoglobus intestinipullorum</name>
    <dbReference type="NCBI Taxonomy" id="2840699"/>
    <lineage>
        <taxon>Bacteria</taxon>
        <taxon>Bacillati</taxon>
        <taxon>Bacillota</taxon>
        <taxon>Clostridia</taxon>
        <taxon>Eubacteriales</taxon>
        <taxon>Candidatus Avimonoglobus</taxon>
    </lineage>
</organism>
<reference evidence="2" key="1">
    <citation type="submission" date="2020-10" db="EMBL/GenBank/DDBJ databases">
        <authorList>
            <person name="Gilroy R."/>
        </authorList>
    </citation>
    <scope>NUCLEOTIDE SEQUENCE</scope>
    <source>
        <strain evidence="2">ChiSjej4B22-9803</strain>
    </source>
</reference>
<protein>
    <submittedName>
        <fullName evidence="2">FeoB-associated Cys-rich membrane protein</fullName>
    </submittedName>
</protein>
<sequence>MGTWLLENIATILISLILLAAVAGIVVKLIKDKKKGNASCGCGCSNCAMSAHCHGRK</sequence>
<accession>A0A9D1LVM6</accession>
<comment type="caution">
    <text evidence="2">The sequence shown here is derived from an EMBL/GenBank/DDBJ whole genome shotgun (WGS) entry which is preliminary data.</text>
</comment>
<reference evidence="2" key="2">
    <citation type="journal article" date="2021" name="PeerJ">
        <title>Extensive microbial diversity within the chicken gut microbiome revealed by metagenomics and culture.</title>
        <authorList>
            <person name="Gilroy R."/>
            <person name="Ravi A."/>
            <person name="Getino M."/>
            <person name="Pursley I."/>
            <person name="Horton D.L."/>
            <person name="Alikhan N.F."/>
            <person name="Baker D."/>
            <person name="Gharbi K."/>
            <person name="Hall N."/>
            <person name="Watson M."/>
            <person name="Adriaenssens E.M."/>
            <person name="Foster-Nyarko E."/>
            <person name="Jarju S."/>
            <person name="Secka A."/>
            <person name="Antonio M."/>
            <person name="Oren A."/>
            <person name="Chaudhuri R.R."/>
            <person name="La Ragione R."/>
            <person name="Hildebrand F."/>
            <person name="Pallen M.J."/>
        </authorList>
    </citation>
    <scope>NUCLEOTIDE SEQUENCE</scope>
    <source>
        <strain evidence="2">ChiSjej4B22-9803</strain>
    </source>
</reference>